<accession>A0ABU0W848</accession>
<evidence type="ECO:0000313" key="4">
    <source>
        <dbReference type="Proteomes" id="UP001239019"/>
    </source>
</evidence>
<dbReference type="SUPFAM" id="SSF49373">
    <property type="entry name" value="Invasin/intimin cell-adhesion fragments"/>
    <property type="match status" value="1"/>
</dbReference>
<evidence type="ECO:0000256" key="1">
    <source>
        <dbReference type="SAM" id="MobiDB-lite"/>
    </source>
</evidence>
<feature type="compositionally biased region" description="Acidic residues" evidence="1">
    <location>
        <begin position="36"/>
        <end position="49"/>
    </location>
</feature>
<feature type="region of interest" description="Disordered" evidence="1">
    <location>
        <begin position="26"/>
        <end position="63"/>
    </location>
</feature>
<keyword evidence="4" id="KW-1185">Reference proteome</keyword>
<keyword evidence="2" id="KW-0732">Signal</keyword>
<proteinExistence type="predicted"/>
<dbReference type="Proteomes" id="UP001239019">
    <property type="component" value="Unassembled WGS sequence"/>
</dbReference>
<evidence type="ECO:0008006" key="5">
    <source>
        <dbReference type="Google" id="ProtNLM"/>
    </source>
</evidence>
<evidence type="ECO:0000313" key="3">
    <source>
        <dbReference type="EMBL" id="MDQ2070205.1"/>
    </source>
</evidence>
<dbReference type="EMBL" id="JAVDDT010000006">
    <property type="protein sequence ID" value="MDQ2070205.1"/>
    <property type="molecule type" value="Genomic_DNA"/>
</dbReference>
<dbReference type="RefSeq" id="WP_306728700.1">
    <property type="nucleotide sequence ID" value="NZ_JAVDDT010000006.1"/>
</dbReference>
<dbReference type="PROSITE" id="PS51257">
    <property type="entry name" value="PROKAR_LIPOPROTEIN"/>
    <property type="match status" value="1"/>
</dbReference>
<dbReference type="InterPro" id="IPR013783">
    <property type="entry name" value="Ig-like_fold"/>
</dbReference>
<reference evidence="3 4" key="1">
    <citation type="submission" date="2023-08" db="EMBL/GenBank/DDBJ databases">
        <title>Whole-genome sequencing of halo(alkali)philic microorganisms from hypersaline lakes.</title>
        <authorList>
            <person name="Sorokin D.Y."/>
            <person name="Abbas B."/>
            <person name="Merkel A.Y."/>
        </authorList>
    </citation>
    <scope>NUCLEOTIDE SEQUENCE [LARGE SCALE GENOMIC DNA]</scope>
    <source>
        <strain evidence="3 4">AB-CW4</strain>
    </source>
</reference>
<organism evidence="3 4">
    <name type="scientific">Natronospira bacteriovora</name>
    <dbReference type="NCBI Taxonomy" id="3069753"/>
    <lineage>
        <taxon>Bacteria</taxon>
        <taxon>Pseudomonadati</taxon>
        <taxon>Pseudomonadota</taxon>
        <taxon>Gammaproteobacteria</taxon>
        <taxon>Natronospirales</taxon>
        <taxon>Natronospiraceae</taxon>
        <taxon>Natronospira</taxon>
    </lineage>
</organism>
<dbReference type="InterPro" id="IPR008964">
    <property type="entry name" value="Invasin/intimin_cell_adhesion"/>
</dbReference>
<dbReference type="Gene3D" id="2.60.40.10">
    <property type="entry name" value="Immunoglobulins"/>
    <property type="match status" value="2"/>
</dbReference>
<feature type="chain" id="PRO_5045606463" description="Big-1 domain-containing protein" evidence="2">
    <location>
        <begin position="19"/>
        <end position="602"/>
    </location>
</feature>
<evidence type="ECO:0000256" key="2">
    <source>
        <dbReference type="SAM" id="SignalP"/>
    </source>
</evidence>
<sequence length="602" mass="62846">MNMRFLLALIFMSFIALAGCESDTGTMVQPGTGTDAPDDDDDDDDDTDPGEGATGAGLILGSGEGEDFQAGVLELGMSTIASGGSTGVMGRLVDEDGNPPSQDYQVNLTSTCVEEGIANILSPVTAIGGEFQSTYTAQGCAGEDTITATVNVGDGGDSVTLVASATVEVEEATLGSLVFVDADPQLIGLRGMGVAGISETSTVTFQVQDTQGNPTPGRNVQFSLSTSVGGIALSTELSTSNSQGLVTTQVISGTVATSVRVNARVVDTNVTSQSSQLSISTGIAEEAGISLGLDIYNPPVQRCLGARIPIRVHARDRFSNPVVDGTVVHFSTEGGRIQSSCMTEDGECEVEWVSQDPMPMRSTILAYMEGEESFKDRTGDGLFGTEEASFGPHQGSYDWDDPDEDESIGWIDTGEPFRDDNESGSFEPGIDGFFWDYHGTGEWTGPNSLYDGALCGYGIEDEATREQFQEQNCGLPQAPIGRQTVMVLADNLNVSIDAPASYTVGGAPLTFTVSGPMDQTLPLGSTIALETDYGEVLGQDTVTIGNTNFDGPNVVEFIISESGEEDTSICEIGVITVTTPADLCGGAGVIVQREIEICGSTS</sequence>
<protein>
    <recommendedName>
        <fullName evidence="5">Big-1 domain-containing protein</fullName>
    </recommendedName>
</protein>
<feature type="signal peptide" evidence="2">
    <location>
        <begin position="1"/>
        <end position="18"/>
    </location>
</feature>
<comment type="caution">
    <text evidence="3">The sequence shown here is derived from an EMBL/GenBank/DDBJ whole genome shotgun (WGS) entry which is preliminary data.</text>
</comment>
<feature type="compositionally biased region" description="Gly residues" evidence="1">
    <location>
        <begin position="52"/>
        <end position="63"/>
    </location>
</feature>
<gene>
    <name evidence="3" type="ORF">RBH19_09975</name>
</gene>
<name>A0ABU0W848_9GAMM</name>